<dbReference type="OrthoDB" id="5545019at2759"/>
<organism evidence="1">
    <name type="scientific">Medioppia subpectinata</name>
    <dbReference type="NCBI Taxonomy" id="1979941"/>
    <lineage>
        <taxon>Eukaryota</taxon>
        <taxon>Metazoa</taxon>
        <taxon>Ecdysozoa</taxon>
        <taxon>Arthropoda</taxon>
        <taxon>Chelicerata</taxon>
        <taxon>Arachnida</taxon>
        <taxon>Acari</taxon>
        <taxon>Acariformes</taxon>
        <taxon>Sarcoptiformes</taxon>
        <taxon>Oribatida</taxon>
        <taxon>Brachypylina</taxon>
        <taxon>Oppioidea</taxon>
        <taxon>Oppiidae</taxon>
        <taxon>Medioppia</taxon>
    </lineage>
</organism>
<protein>
    <submittedName>
        <fullName evidence="1">Uncharacterized protein</fullName>
    </submittedName>
</protein>
<accession>A0A7R9KR51</accession>
<sequence>MSETQSLSAETFKEVLKSRDFTGKVVLVTGSSGGIGEAIVKLFAYLGAQVVVTGRNAESIKRVAAEARELSPKKLKPLEVVADLQKSVDLKRLLIETIDTYGRLDVLVNNAGVGSVSS</sequence>
<dbReference type="EMBL" id="OC858444">
    <property type="protein sequence ID" value="CAD7626485.1"/>
    <property type="molecule type" value="Genomic_DNA"/>
</dbReference>
<evidence type="ECO:0000313" key="2">
    <source>
        <dbReference type="Proteomes" id="UP000759131"/>
    </source>
</evidence>
<reference evidence="1" key="1">
    <citation type="submission" date="2020-11" db="EMBL/GenBank/DDBJ databases">
        <authorList>
            <person name="Tran Van P."/>
        </authorList>
    </citation>
    <scope>NUCLEOTIDE SEQUENCE</scope>
</reference>
<evidence type="ECO:0000313" key="1">
    <source>
        <dbReference type="EMBL" id="CAD7626485.1"/>
    </source>
</evidence>
<dbReference type="PRINTS" id="PR00081">
    <property type="entry name" value="GDHRDH"/>
</dbReference>
<keyword evidence="2" id="KW-1185">Reference proteome</keyword>
<gene>
    <name evidence="1" type="ORF">OSB1V03_LOCUS6918</name>
</gene>
<dbReference type="Pfam" id="PF00106">
    <property type="entry name" value="adh_short"/>
    <property type="match status" value="1"/>
</dbReference>
<feature type="non-terminal residue" evidence="1">
    <location>
        <position position="118"/>
    </location>
</feature>
<proteinExistence type="predicted"/>
<dbReference type="PANTHER" id="PTHR43975">
    <property type="entry name" value="ZGC:101858"/>
    <property type="match status" value="1"/>
</dbReference>
<dbReference type="EMBL" id="CAJPIZ010003869">
    <property type="protein sequence ID" value="CAG2106915.1"/>
    <property type="molecule type" value="Genomic_DNA"/>
</dbReference>
<dbReference type="InterPro" id="IPR002347">
    <property type="entry name" value="SDR_fam"/>
</dbReference>
<dbReference type="AlphaFoldDB" id="A0A7R9KR51"/>
<dbReference type="Proteomes" id="UP000759131">
    <property type="component" value="Unassembled WGS sequence"/>
</dbReference>
<dbReference type="Gene3D" id="3.40.50.720">
    <property type="entry name" value="NAD(P)-binding Rossmann-like Domain"/>
    <property type="match status" value="1"/>
</dbReference>
<dbReference type="PANTHER" id="PTHR43975:SF2">
    <property type="entry name" value="EG:BACR7A4.14 PROTEIN-RELATED"/>
    <property type="match status" value="1"/>
</dbReference>
<name>A0A7R9KR51_9ACAR</name>
<dbReference type="SUPFAM" id="SSF51735">
    <property type="entry name" value="NAD(P)-binding Rossmann-fold domains"/>
    <property type="match status" value="1"/>
</dbReference>
<dbReference type="InterPro" id="IPR036291">
    <property type="entry name" value="NAD(P)-bd_dom_sf"/>
</dbReference>